<feature type="transmembrane region" description="Helical" evidence="1">
    <location>
        <begin position="68"/>
        <end position="91"/>
    </location>
</feature>
<feature type="transmembrane region" description="Helical" evidence="1">
    <location>
        <begin position="223"/>
        <end position="241"/>
    </location>
</feature>
<dbReference type="Gene3D" id="1.20.144.10">
    <property type="entry name" value="Phosphatidic acid phosphatase type 2/haloperoxidase"/>
    <property type="match status" value="2"/>
</dbReference>
<organism evidence="3 4">
    <name type="scientific">Capillimicrobium parvum</name>
    <dbReference type="NCBI Taxonomy" id="2884022"/>
    <lineage>
        <taxon>Bacteria</taxon>
        <taxon>Bacillati</taxon>
        <taxon>Actinomycetota</taxon>
        <taxon>Thermoleophilia</taxon>
        <taxon>Solirubrobacterales</taxon>
        <taxon>Capillimicrobiaceae</taxon>
        <taxon>Capillimicrobium</taxon>
    </lineage>
</organism>
<proteinExistence type="predicted"/>
<protein>
    <recommendedName>
        <fullName evidence="2">Phosphatidic acid phosphatase type 2/haloperoxidase domain-containing protein</fullName>
    </recommendedName>
</protein>
<dbReference type="RefSeq" id="WP_259313918.1">
    <property type="nucleotide sequence ID" value="NZ_CP087164.1"/>
</dbReference>
<gene>
    <name evidence="3" type="ORF">DSM104329_00602</name>
</gene>
<reference evidence="3" key="1">
    <citation type="journal article" date="2022" name="Int. J. Syst. Evol. Microbiol.">
        <title>Pseudomonas aegrilactucae sp. nov. and Pseudomonas morbosilactucae sp. nov., pathogens causing bacterial rot of lettuce in Japan.</title>
        <authorList>
            <person name="Sawada H."/>
            <person name="Fujikawa T."/>
            <person name="Satou M."/>
        </authorList>
    </citation>
    <scope>NUCLEOTIDE SEQUENCE</scope>
    <source>
        <strain evidence="3">0166_1</strain>
    </source>
</reference>
<dbReference type="KEGG" id="sbae:DSM104329_00602"/>
<keyword evidence="1" id="KW-0812">Transmembrane</keyword>
<feature type="transmembrane region" description="Helical" evidence="1">
    <location>
        <begin position="253"/>
        <end position="272"/>
    </location>
</feature>
<dbReference type="SMART" id="SM00014">
    <property type="entry name" value="acidPPc"/>
    <property type="match status" value="1"/>
</dbReference>
<evidence type="ECO:0000313" key="3">
    <source>
        <dbReference type="EMBL" id="UGS34229.1"/>
    </source>
</evidence>
<evidence type="ECO:0000256" key="1">
    <source>
        <dbReference type="SAM" id="Phobius"/>
    </source>
</evidence>
<feature type="transmembrane region" description="Helical" evidence="1">
    <location>
        <begin position="190"/>
        <end position="211"/>
    </location>
</feature>
<dbReference type="PANTHER" id="PTHR14969:SF13">
    <property type="entry name" value="AT30094P"/>
    <property type="match status" value="1"/>
</dbReference>
<dbReference type="CDD" id="cd03392">
    <property type="entry name" value="PAP2_like_2"/>
    <property type="match status" value="1"/>
</dbReference>
<dbReference type="EMBL" id="CP087164">
    <property type="protein sequence ID" value="UGS34229.1"/>
    <property type="molecule type" value="Genomic_DNA"/>
</dbReference>
<dbReference type="SUPFAM" id="SSF48317">
    <property type="entry name" value="Acid phosphatase/Vanadium-dependent haloperoxidase"/>
    <property type="match status" value="1"/>
</dbReference>
<name>A0A9E7BZ64_9ACTN</name>
<sequence length="303" mass="30623">MPVLVLLAAILLAAAVAGLVVLGLPRGGAARPSSTVGVAREAGRDAARHPRLRRLLGARLDPDAATGLALTAALVAIVSLGLLLAVVAFLVRRGNGPIGLDEAAAEWSHRHATAWSTDVLSAVTDLGAPRTIIGLAVVLAVVETIRTRDAWIVPFLLLVVGGNALLTTTIKDLADRVRPALNPAAEALGPSFPSGHSSWSAAFFAAAALILGRGRSRATRAALAAAAAGLAVGVATTRVLLDVHWLSDVVAGLALGGAWFAVCAIAFGGRLLRFGASARAVDAAARSGDQAPVAASEDVSSRA</sequence>
<feature type="domain" description="Phosphatidic acid phosphatase type 2/haloperoxidase" evidence="2">
    <location>
        <begin position="153"/>
        <end position="264"/>
    </location>
</feature>
<dbReference type="Pfam" id="PF01569">
    <property type="entry name" value="PAP2"/>
    <property type="match status" value="1"/>
</dbReference>
<evidence type="ECO:0000259" key="2">
    <source>
        <dbReference type="SMART" id="SM00014"/>
    </source>
</evidence>
<dbReference type="InterPro" id="IPR000326">
    <property type="entry name" value="PAP2/HPO"/>
</dbReference>
<dbReference type="Proteomes" id="UP001162834">
    <property type="component" value="Chromosome"/>
</dbReference>
<evidence type="ECO:0000313" key="4">
    <source>
        <dbReference type="Proteomes" id="UP001162834"/>
    </source>
</evidence>
<keyword evidence="4" id="KW-1185">Reference proteome</keyword>
<feature type="transmembrane region" description="Helical" evidence="1">
    <location>
        <begin position="151"/>
        <end position="170"/>
    </location>
</feature>
<keyword evidence="1" id="KW-1133">Transmembrane helix</keyword>
<dbReference type="AlphaFoldDB" id="A0A9E7BZ64"/>
<accession>A0A9E7BZ64</accession>
<dbReference type="InterPro" id="IPR036938">
    <property type="entry name" value="PAP2/HPO_sf"/>
</dbReference>
<keyword evidence="1" id="KW-0472">Membrane</keyword>
<dbReference type="PANTHER" id="PTHR14969">
    <property type="entry name" value="SPHINGOSINE-1-PHOSPHATE PHOSPHOHYDROLASE"/>
    <property type="match status" value="1"/>
</dbReference>